<keyword evidence="5 6" id="KW-0326">Glycosidase</keyword>
<evidence type="ECO:0000256" key="1">
    <source>
        <dbReference type="ARBA" id="ARBA00000822"/>
    </source>
</evidence>
<dbReference type="InterPro" id="IPR001223">
    <property type="entry name" value="Glyco_hydro18_cat"/>
</dbReference>
<keyword evidence="3 6" id="KW-0378">Hydrolase</keyword>
<comment type="similarity">
    <text evidence="7">Belongs to the glycosyl hydrolase 18 family.</text>
</comment>
<keyword evidence="4" id="KW-0624">Polysaccharide degradation</keyword>
<evidence type="ECO:0000313" key="10">
    <source>
        <dbReference type="EMBL" id="MBB4675708.1"/>
    </source>
</evidence>
<dbReference type="EC" id="3.2.1.14" evidence="2"/>
<evidence type="ECO:0000313" key="11">
    <source>
        <dbReference type="Proteomes" id="UP000533598"/>
    </source>
</evidence>
<dbReference type="Pfam" id="PF00704">
    <property type="entry name" value="Glyco_hydro_18"/>
    <property type="match status" value="1"/>
</dbReference>
<dbReference type="Gene3D" id="3.10.50.10">
    <property type="match status" value="1"/>
</dbReference>
<dbReference type="Gene3D" id="3.20.20.80">
    <property type="entry name" value="Glycosidases"/>
    <property type="match status" value="1"/>
</dbReference>
<reference evidence="10 11" key="1">
    <citation type="submission" date="2020-08" db="EMBL/GenBank/DDBJ databases">
        <title>Sequencing the genomes of 1000 actinobacteria strains.</title>
        <authorList>
            <person name="Klenk H.-P."/>
        </authorList>
    </citation>
    <scope>NUCLEOTIDE SEQUENCE [LARGE SCALE GENOMIC DNA]</scope>
    <source>
        <strain evidence="10 11">DSM 44230</strain>
    </source>
</reference>
<dbReference type="InterPro" id="IPR017853">
    <property type="entry name" value="GH"/>
</dbReference>
<comment type="caution">
    <text evidence="10">The sequence shown here is derived from an EMBL/GenBank/DDBJ whole genome shotgun (WGS) entry which is preliminary data.</text>
</comment>
<keyword evidence="11" id="KW-1185">Reference proteome</keyword>
<proteinExistence type="inferred from homology"/>
<dbReference type="InterPro" id="IPR011583">
    <property type="entry name" value="Chitinase_II/V-like_cat"/>
</dbReference>
<dbReference type="GO" id="GO:0008843">
    <property type="term" value="F:endochitinase activity"/>
    <property type="evidence" value="ECO:0007669"/>
    <property type="project" value="UniProtKB-EC"/>
</dbReference>
<accession>A0A7W7C9G1</accession>
<dbReference type="EMBL" id="JACHMH010000001">
    <property type="protein sequence ID" value="MBB4675708.1"/>
    <property type="molecule type" value="Genomic_DNA"/>
</dbReference>
<evidence type="ECO:0000259" key="9">
    <source>
        <dbReference type="PROSITE" id="PS51910"/>
    </source>
</evidence>
<evidence type="ECO:0000256" key="6">
    <source>
        <dbReference type="RuleBase" id="RU000489"/>
    </source>
</evidence>
<dbReference type="InterPro" id="IPR050314">
    <property type="entry name" value="Glycosyl_Hydrlase_18"/>
</dbReference>
<dbReference type="GO" id="GO:0005975">
    <property type="term" value="P:carbohydrate metabolic process"/>
    <property type="evidence" value="ECO:0007669"/>
    <property type="project" value="InterPro"/>
</dbReference>
<keyword evidence="4" id="KW-0146">Chitin degradation</keyword>
<organism evidence="10 11">
    <name type="scientific">Crossiella cryophila</name>
    <dbReference type="NCBI Taxonomy" id="43355"/>
    <lineage>
        <taxon>Bacteria</taxon>
        <taxon>Bacillati</taxon>
        <taxon>Actinomycetota</taxon>
        <taxon>Actinomycetes</taxon>
        <taxon>Pseudonocardiales</taxon>
        <taxon>Pseudonocardiaceae</taxon>
        <taxon>Crossiella</taxon>
    </lineage>
</organism>
<dbReference type="PANTHER" id="PTHR11177:SF317">
    <property type="entry name" value="CHITINASE 12-RELATED"/>
    <property type="match status" value="1"/>
</dbReference>
<feature type="signal peptide" evidence="8">
    <location>
        <begin position="1"/>
        <end position="31"/>
    </location>
</feature>
<dbReference type="PROSITE" id="PS01095">
    <property type="entry name" value="GH18_1"/>
    <property type="match status" value="1"/>
</dbReference>
<keyword evidence="4" id="KW-0119">Carbohydrate metabolism</keyword>
<dbReference type="AlphaFoldDB" id="A0A7W7C9G1"/>
<evidence type="ECO:0000256" key="3">
    <source>
        <dbReference type="ARBA" id="ARBA00022801"/>
    </source>
</evidence>
<feature type="chain" id="PRO_5031272763" description="chitinase" evidence="8">
    <location>
        <begin position="32"/>
        <end position="447"/>
    </location>
</feature>
<feature type="domain" description="GH18" evidence="9">
    <location>
        <begin position="43"/>
        <end position="447"/>
    </location>
</feature>
<dbReference type="PROSITE" id="PS51910">
    <property type="entry name" value="GH18_2"/>
    <property type="match status" value="1"/>
</dbReference>
<protein>
    <recommendedName>
        <fullName evidence="2">chitinase</fullName>
        <ecNumber evidence="2">3.2.1.14</ecNumber>
    </recommendedName>
</protein>
<dbReference type="CDD" id="cd06548">
    <property type="entry name" value="GH18_chitinase"/>
    <property type="match status" value="1"/>
</dbReference>
<dbReference type="Proteomes" id="UP000533598">
    <property type="component" value="Unassembled WGS sequence"/>
</dbReference>
<evidence type="ECO:0000256" key="7">
    <source>
        <dbReference type="RuleBase" id="RU004453"/>
    </source>
</evidence>
<keyword evidence="8" id="KW-0732">Signal</keyword>
<dbReference type="SMART" id="SM00636">
    <property type="entry name" value="Glyco_18"/>
    <property type="match status" value="1"/>
</dbReference>
<dbReference type="GO" id="GO:0006032">
    <property type="term" value="P:chitin catabolic process"/>
    <property type="evidence" value="ECO:0007669"/>
    <property type="project" value="UniProtKB-KW"/>
</dbReference>
<dbReference type="SUPFAM" id="SSF51445">
    <property type="entry name" value="(Trans)glycosidases"/>
    <property type="match status" value="1"/>
</dbReference>
<dbReference type="InterPro" id="IPR029070">
    <property type="entry name" value="Chitinase_insertion_sf"/>
</dbReference>
<gene>
    <name evidence="10" type="ORF">HNR67_001826</name>
</gene>
<sequence>MMTTQRRGRIAAVVVTTLAGLLASLGPAAVADEAAAEHWGQSQRRVGYYTQWSANQFGYTVNKLVSSGTAGKLSHLNYAFGNVSEEGKCFASSTAGLGDAKADYQRLHTAAESVDGVADKPEQALAGNFNQIRKLKKKYPNLKVNISLGGWTWSKYFSNAVLTDASRKAFVKSCVDLYLKGDLPKLDGLAQGGQGAAAGLFDGIDLDWEWPGAAGAPGNVVRPEDKQNFTLALVEFRKQFAELSWRTGKHYELTAFLPAGAATLDAGIEVPKVFRLLDFATIQGYDIHGAWDSVTNHQSAIHAPDNDPTPGKLDLDQVIKDYLDRGAPRRSLVLGVPFYGRGWTGVTGGGNGLFQPATGCAPSTHECGYLNYNKIKQLPGFTLHRDPKAATGWLYDGNTFWNFDDPVSIGAKTRYIRQQKLGGAMVWSLDGDTDNGELFSAIHRGLS</sequence>
<dbReference type="RefSeq" id="WP_246492482.1">
    <property type="nucleotide sequence ID" value="NZ_BAAAUI010000064.1"/>
</dbReference>
<dbReference type="PANTHER" id="PTHR11177">
    <property type="entry name" value="CHITINASE"/>
    <property type="match status" value="1"/>
</dbReference>
<evidence type="ECO:0000256" key="2">
    <source>
        <dbReference type="ARBA" id="ARBA00012729"/>
    </source>
</evidence>
<dbReference type="GO" id="GO:0008061">
    <property type="term" value="F:chitin binding"/>
    <property type="evidence" value="ECO:0007669"/>
    <property type="project" value="InterPro"/>
</dbReference>
<name>A0A7W7C9G1_9PSEU</name>
<evidence type="ECO:0000256" key="5">
    <source>
        <dbReference type="ARBA" id="ARBA00023295"/>
    </source>
</evidence>
<comment type="catalytic activity">
    <reaction evidence="1">
        <text>Random endo-hydrolysis of N-acetyl-beta-D-glucosaminide (1-&gt;4)-beta-linkages in chitin and chitodextrins.</text>
        <dbReference type="EC" id="3.2.1.14"/>
    </reaction>
</comment>
<dbReference type="SUPFAM" id="SSF54556">
    <property type="entry name" value="Chitinase insertion domain"/>
    <property type="match status" value="1"/>
</dbReference>
<evidence type="ECO:0000256" key="8">
    <source>
        <dbReference type="SAM" id="SignalP"/>
    </source>
</evidence>
<evidence type="ECO:0000256" key="4">
    <source>
        <dbReference type="ARBA" id="ARBA00023024"/>
    </source>
</evidence>
<dbReference type="InterPro" id="IPR001579">
    <property type="entry name" value="Glyco_hydro_18_chit_AS"/>
</dbReference>